<comment type="catalytic activity">
    <reaction evidence="12">
        <text>sphinganine + NADP(+) = 3-oxosphinganine + NADPH + H(+)</text>
        <dbReference type="Rhea" id="RHEA:22640"/>
        <dbReference type="ChEBI" id="CHEBI:15378"/>
        <dbReference type="ChEBI" id="CHEBI:57783"/>
        <dbReference type="ChEBI" id="CHEBI:57817"/>
        <dbReference type="ChEBI" id="CHEBI:58299"/>
        <dbReference type="ChEBI" id="CHEBI:58349"/>
        <dbReference type="EC" id="1.1.1.102"/>
    </reaction>
</comment>
<comment type="similarity">
    <text evidence="4">Belongs to the short-chain dehydrogenases/reductases (SDR) family.</text>
</comment>
<dbReference type="InterPro" id="IPR045022">
    <property type="entry name" value="KDSR-like"/>
</dbReference>
<name>A0AAV7FA28_ARIFI</name>
<evidence type="ECO:0000256" key="12">
    <source>
        <dbReference type="ARBA" id="ARBA00050489"/>
    </source>
</evidence>
<feature type="transmembrane region" description="Helical" evidence="15">
    <location>
        <begin position="288"/>
        <end position="313"/>
    </location>
</feature>
<dbReference type="Pfam" id="PF00106">
    <property type="entry name" value="adh_short"/>
    <property type="match status" value="1"/>
</dbReference>
<dbReference type="GO" id="GO:0005789">
    <property type="term" value="C:endoplasmic reticulum membrane"/>
    <property type="evidence" value="ECO:0007669"/>
    <property type="project" value="UniProtKB-ARBA"/>
</dbReference>
<dbReference type="GO" id="GO:0000166">
    <property type="term" value="F:nucleotide binding"/>
    <property type="evidence" value="ECO:0007669"/>
    <property type="project" value="UniProtKB-KW"/>
</dbReference>
<dbReference type="PRINTS" id="PR00081">
    <property type="entry name" value="GDHRDH"/>
</dbReference>
<keyword evidence="10" id="KW-0443">Lipid metabolism</keyword>
<evidence type="ECO:0000313" key="17">
    <source>
        <dbReference type="Proteomes" id="UP000825729"/>
    </source>
</evidence>
<gene>
    <name evidence="16" type="ORF">H6P81_002466</name>
</gene>
<dbReference type="PROSITE" id="PS00061">
    <property type="entry name" value="ADH_SHORT"/>
    <property type="match status" value="1"/>
</dbReference>
<evidence type="ECO:0000313" key="16">
    <source>
        <dbReference type="EMBL" id="KAG9457958.1"/>
    </source>
</evidence>
<protein>
    <recommendedName>
        <fullName evidence="11">3-dehydrosphinganine reductase</fullName>
        <ecNumber evidence="11">1.1.1.102</ecNumber>
    </recommendedName>
    <alternativeName>
        <fullName evidence="14">3-ketodihydrosphingosine reductase</fullName>
    </alternativeName>
    <alternativeName>
        <fullName evidence="13">3-ketosphinganine reductase</fullName>
    </alternativeName>
</protein>
<dbReference type="GO" id="GO:0047560">
    <property type="term" value="F:3-dehydrosphinganine reductase activity"/>
    <property type="evidence" value="ECO:0007669"/>
    <property type="project" value="UniProtKB-EC"/>
</dbReference>
<sequence length="327" mass="35766">MAALSILGLLAVLFVPLSLLVALFFLARPRSTKVPIKGRHVFITGGSSGIGLALACRAAAQGARVSILARSIEKLEEARKFIRLSTGVDVAIYSSDVRDFEDVSRAINEADPIDILICNQGVFFPQELDTQEMKEVSFMIDVNLVGTFHLIKAALPRMKSRPDRRPASIALMSSQAGQVGIYGYTAYSASKFGLRGLGEALQQEVIADDIHVSLIFPPDTETPGLEEENKRKPELTKIIASSSAAVKAEEVAEKTLNGIKCGRFIVACNFDGIMLSIATAGLSPQSSFIMAFFEVMLAGFMRLLALCFQWSWYGTIEQWQAHKHRIH</sequence>
<evidence type="ECO:0000256" key="6">
    <source>
        <dbReference type="ARBA" id="ARBA00022824"/>
    </source>
</evidence>
<comment type="pathway">
    <text evidence="2">Lipid metabolism; sphingolipid metabolism.</text>
</comment>
<dbReference type="GO" id="GO:0006666">
    <property type="term" value="P:3-keto-sphinganine metabolic process"/>
    <property type="evidence" value="ECO:0007669"/>
    <property type="project" value="InterPro"/>
</dbReference>
<keyword evidence="15" id="KW-1133">Transmembrane helix</keyword>
<keyword evidence="6" id="KW-0256">Endoplasmic reticulum</keyword>
<proteinExistence type="inferred from homology"/>
<evidence type="ECO:0000256" key="2">
    <source>
        <dbReference type="ARBA" id="ARBA00004760"/>
    </source>
</evidence>
<dbReference type="GO" id="GO:0030148">
    <property type="term" value="P:sphingolipid biosynthetic process"/>
    <property type="evidence" value="ECO:0007669"/>
    <property type="project" value="InterPro"/>
</dbReference>
<dbReference type="PANTHER" id="PTHR43550">
    <property type="entry name" value="3-KETODIHYDROSPHINGOSINE REDUCTASE"/>
    <property type="match status" value="1"/>
</dbReference>
<dbReference type="EC" id="1.1.1.102" evidence="11"/>
<keyword evidence="15" id="KW-0472">Membrane</keyword>
<dbReference type="Gene3D" id="3.40.50.720">
    <property type="entry name" value="NAD(P)-binding Rossmann-like Domain"/>
    <property type="match status" value="1"/>
</dbReference>
<evidence type="ECO:0000256" key="4">
    <source>
        <dbReference type="ARBA" id="ARBA00006484"/>
    </source>
</evidence>
<feature type="transmembrane region" description="Helical" evidence="15">
    <location>
        <begin position="6"/>
        <end position="27"/>
    </location>
</feature>
<comment type="subcellular location">
    <subcellularLocation>
        <location evidence="1">Endoplasmic reticulum</location>
    </subcellularLocation>
</comment>
<evidence type="ECO:0000256" key="3">
    <source>
        <dbReference type="ARBA" id="ARBA00004991"/>
    </source>
</evidence>
<dbReference type="CDD" id="cd08939">
    <property type="entry name" value="KDSR-like_SDR_c"/>
    <property type="match status" value="1"/>
</dbReference>
<dbReference type="AlphaFoldDB" id="A0AAV7FA28"/>
<evidence type="ECO:0000256" key="7">
    <source>
        <dbReference type="ARBA" id="ARBA00022857"/>
    </source>
</evidence>
<dbReference type="InterPro" id="IPR002347">
    <property type="entry name" value="SDR_fam"/>
</dbReference>
<dbReference type="InterPro" id="IPR036291">
    <property type="entry name" value="NAD(P)-bd_dom_sf"/>
</dbReference>
<organism evidence="16 17">
    <name type="scientific">Aristolochia fimbriata</name>
    <name type="common">White veined hardy Dutchman's pipe vine</name>
    <dbReference type="NCBI Taxonomy" id="158543"/>
    <lineage>
        <taxon>Eukaryota</taxon>
        <taxon>Viridiplantae</taxon>
        <taxon>Streptophyta</taxon>
        <taxon>Embryophyta</taxon>
        <taxon>Tracheophyta</taxon>
        <taxon>Spermatophyta</taxon>
        <taxon>Magnoliopsida</taxon>
        <taxon>Magnoliidae</taxon>
        <taxon>Piperales</taxon>
        <taxon>Aristolochiaceae</taxon>
        <taxon>Aristolochia</taxon>
    </lineage>
</organism>
<keyword evidence="15" id="KW-0812">Transmembrane</keyword>
<evidence type="ECO:0000256" key="1">
    <source>
        <dbReference type="ARBA" id="ARBA00004240"/>
    </source>
</evidence>
<keyword evidence="9" id="KW-0560">Oxidoreductase</keyword>
<comment type="pathway">
    <text evidence="3">Sphingolipid metabolism.</text>
</comment>
<reference evidence="16 17" key="1">
    <citation type="submission" date="2021-07" db="EMBL/GenBank/DDBJ databases">
        <title>The Aristolochia fimbriata genome: insights into angiosperm evolution, floral development and chemical biosynthesis.</title>
        <authorList>
            <person name="Jiao Y."/>
        </authorList>
    </citation>
    <scope>NUCLEOTIDE SEQUENCE [LARGE SCALE GENOMIC DNA]</scope>
    <source>
        <strain evidence="16">IBCAS-2021</strain>
        <tissue evidence="16">Leaf</tissue>
    </source>
</reference>
<evidence type="ECO:0000256" key="8">
    <source>
        <dbReference type="ARBA" id="ARBA00022919"/>
    </source>
</evidence>
<keyword evidence="7" id="KW-0521">NADP</keyword>
<feature type="transmembrane region" description="Helical" evidence="15">
    <location>
        <begin position="264"/>
        <end position="282"/>
    </location>
</feature>
<comment type="caution">
    <text evidence="16">The sequence shown here is derived from an EMBL/GenBank/DDBJ whole genome shotgun (WGS) entry which is preliminary data.</text>
</comment>
<evidence type="ECO:0000256" key="11">
    <source>
        <dbReference type="ARBA" id="ARBA00026112"/>
    </source>
</evidence>
<dbReference type="Proteomes" id="UP000825729">
    <property type="component" value="Unassembled WGS sequence"/>
</dbReference>
<dbReference type="PANTHER" id="PTHR43550:SF3">
    <property type="entry name" value="3-KETODIHYDROSPHINGOSINE REDUCTASE"/>
    <property type="match status" value="1"/>
</dbReference>
<evidence type="ECO:0000256" key="10">
    <source>
        <dbReference type="ARBA" id="ARBA00023098"/>
    </source>
</evidence>
<evidence type="ECO:0000256" key="9">
    <source>
        <dbReference type="ARBA" id="ARBA00023002"/>
    </source>
</evidence>
<dbReference type="InterPro" id="IPR020904">
    <property type="entry name" value="Sc_DH/Rdtase_CS"/>
</dbReference>
<evidence type="ECO:0000256" key="13">
    <source>
        <dbReference type="ARBA" id="ARBA00081952"/>
    </source>
</evidence>
<dbReference type="SUPFAM" id="SSF51735">
    <property type="entry name" value="NAD(P)-binding Rossmann-fold domains"/>
    <property type="match status" value="1"/>
</dbReference>
<keyword evidence="17" id="KW-1185">Reference proteome</keyword>
<accession>A0AAV7FA28</accession>
<evidence type="ECO:0000256" key="14">
    <source>
        <dbReference type="ARBA" id="ARBA00083783"/>
    </source>
</evidence>
<evidence type="ECO:0000256" key="5">
    <source>
        <dbReference type="ARBA" id="ARBA00022741"/>
    </source>
</evidence>
<keyword evidence="5" id="KW-0547">Nucleotide-binding</keyword>
<dbReference type="EMBL" id="JAINDJ010000002">
    <property type="protein sequence ID" value="KAG9457958.1"/>
    <property type="molecule type" value="Genomic_DNA"/>
</dbReference>
<evidence type="ECO:0000256" key="15">
    <source>
        <dbReference type="SAM" id="Phobius"/>
    </source>
</evidence>
<dbReference type="FunFam" id="3.40.50.720:FF:000165">
    <property type="entry name" value="3-ketodihydrosphingosine reductase"/>
    <property type="match status" value="1"/>
</dbReference>
<keyword evidence="8" id="KW-0746">Sphingolipid metabolism</keyword>